<keyword evidence="2" id="KW-1185">Reference proteome</keyword>
<accession>A0A9W7W8Q8</accession>
<reference evidence="1" key="1">
    <citation type="submission" date="2021-02" db="EMBL/GenBank/DDBJ databases">
        <title>Comparative genomics reveals that relaxation of natural selection precedes convergent phenotypic evolution of cavefish.</title>
        <authorList>
            <person name="Peng Z."/>
        </authorList>
    </citation>
    <scope>NUCLEOTIDE SEQUENCE</scope>
    <source>
        <tissue evidence="1">Muscle</tissue>
    </source>
</reference>
<proteinExistence type="predicted"/>
<protein>
    <submittedName>
        <fullName evidence="1">Uncharacterized protein</fullName>
    </submittedName>
</protein>
<dbReference type="Proteomes" id="UP001059041">
    <property type="component" value="Linkage Group LG24"/>
</dbReference>
<comment type="caution">
    <text evidence="1">The sequence shown here is derived from an EMBL/GenBank/DDBJ whole genome shotgun (WGS) entry which is preliminary data.</text>
</comment>
<sequence length="68" mass="7481">MVCLGDSWSCKDGVGRSPRLLDRPESPGLHMLDSGKVAIDITSNLQWISTPAAPLMACLRDVHWSCER</sequence>
<dbReference type="EMBL" id="JAFHDT010000024">
    <property type="protein sequence ID" value="KAI7791597.1"/>
    <property type="molecule type" value="Genomic_DNA"/>
</dbReference>
<name>A0A9W7W8Q8_TRIRA</name>
<organism evidence="1 2">
    <name type="scientific">Triplophysa rosa</name>
    <name type="common">Cave loach</name>
    <dbReference type="NCBI Taxonomy" id="992332"/>
    <lineage>
        <taxon>Eukaryota</taxon>
        <taxon>Metazoa</taxon>
        <taxon>Chordata</taxon>
        <taxon>Craniata</taxon>
        <taxon>Vertebrata</taxon>
        <taxon>Euteleostomi</taxon>
        <taxon>Actinopterygii</taxon>
        <taxon>Neopterygii</taxon>
        <taxon>Teleostei</taxon>
        <taxon>Ostariophysi</taxon>
        <taxon>Cypriniformes</taxon>
        <taxon>Nemacheilidae</taxon>
        <taxon>Triplophysa</taxon>
    </lineage>
</organism>
<gene>
    <name evidence="1" type="ORF">IRJ41_000478</name>
</gene>
<dbReference type="AlphaFoldDB" id="A0A9W7W8Q8"/>
<evidence type="ECO:0000313" key="2">
    <source>
        <dbReference type="Proteomes" id="UP001059041"/>
    </source>
</evidence>
<evidence type="ECO:0000313" key="1">
    <source>
        <dbReference type="EMBL" id="KAI7791597.1"/>
    </source>
</evidence>